<dbReference type="InterPro" id="IPR050571">
    <property type="entry name" value="Class-IV_PLP-Dep_Aminotrnsfr"/>
</dbReference>
<keyword evidence="4" id="KW-0663">Pyridoxal phosphate</keyword>
<evidence type="ECO:0000256" key="2">
    <source>
        <dbReference type="ARBA" id="ARBA00009320"/>
    </source>
</evidence>
<evidence type="ECO:0000256" key="4">
    <source>
        <dbReference type="ARBA" id="ARBA00022898"/>
    </source>
</evidence>
<dbReference type="Gene3D" id="3.20.10.10">
    <property type="entry name" value="D-amino Acid Aminotransferase, subunit A, domain 2"/>
    <property type="match status" value="1"/>
</dbReference>
<evidence type="ECO:0000256" key="1">
    <source>
        <dbReference type="ARBA" id="ARBA00001933"/>
    </source>
</evidence>
<protein>
    <recommendedName>
        <fullName evidence="8 10">Aminodeoxychorismate lyase</fullName>
        <ecNumber evidence="8 10">4.1.3.38</ecNumber>
    </recommendedName>
</protein>
<dbReference type="Gene3D" id="3.30.470.10">
    <property type="match status" value="1"/>
</dbReference>
<dbReference type="PANTHER" id="PTHR42743">
    <property type="entry name" value="AMINO-ACID AMINOTRANSFERASE"/>
    <property type="match status" value="1"/>
</dbReference>
<dbReference type="GO" id="GO:0030170">
    <property type="term" value="F:pyridoxal phosphate binding"/>
    <property type="evidence" value="ECO:0007669"/>
    <property type="project" value="InterPro"/>
</dbReference>
<comment type="cofactor">
    <cofactor evidence="1">
        <name>pyridoxal 5'-phosphate</name>
        <dbReference type="ChEBI" id="CHEBI:597326"/>
    </cofactor>
</comment>
<comment type="pathway">
    <text evidence="7">Cofactor biosynthesis; tetrahydrofolate biosynthesis; 4-aminobenzoate from chorismate: step 2/2.</text>
</comment>
<keyword evidence="6 11" id="KW-0456">Lyase</keyword>
<dbReference type="GO" id="GO:0008153">
    <property type="term" value="P:4-aminobenzoate biosynthetic process"/>
    <property type="evidence" value="ECO:0007669"/>
    <property type="project" value="UniProtKB-UniRule"/>
</dbReference>
<dbReference type="InterPro" id="IPR017824">
    <property type="entry name" value="Aminodeoxychorismate_lyase_IV"/>
</dbReference>
<comment type="similarity">
    <text evidence="2">Belongs to the class-IV pyridoxal-phosphate-dependent aminotransferase family.</text>
</comment>
<dbReference type="SUPFAM" id="SSF56752">
    <property type="entry name" value="D-aminoacid aminotransferase-like PLP-dependent enzymes"/>
    <property type="match status" value="1"/>
</dbReference>
<dbReference type="OrthoDB" id="9805628at2"/>
<dbReference type="InterPro" id="IPR043131">
    <property type="entry name" value="BCAT-like_N"/>
</dbReference>
<dbReference type="EMBL" id="SHLI01000001">
    <property type="protein sequence ID" value="RZU98531.1"/>
    <property type="molecule type" value="Genomic_DNA"/>
</dbReference>
<comment type="caution">
    <text evidence="11">The sequence shown here is derived from an EMBL/GenBank/DDBJ whole genome shotgun (WGS) entry which is preliminary data.</text>
</comment>
<dbReference type="GO" id="GO:0005829">
    <property type="term" value="C:cytosol"/>
    <property type="evidence" value="ECO:0007669"/>
    <property type="project" value="TreeGrafter"/>
</dbReference>
<accession>A0A4Q8CZR5</accession>
<organism evidence="11 12">
    <name type="scientific">Spiribacter vilamensis</name>
    <dbReference type="NCBI Taxonomy" id="531306"/>
    <lineage>
        <taxon>Bacteria</taxon>
        <taxon>Pseudomonadati</taxon>
        <taxon>Pseudomonadota</taxon>
        <taxon>Gammaproteobacteria</taxon>
        <taxon>Chromatiales</taxon>
        <taxon>Ectothiorhodospiraceae</taxon>
        <taxon>Spiribacter</taxon>
    </lineage>
</organism>
<sequence length="285" mass="31075">MSENTEPVLVNGEPTPSIAVADRGLSYGDGVFETIAVVEYKPKLWDRHLARLESGCERLGFESPPRGAWVGDLERLALPRFGVLRISATRGIGGQGYAPPLSPRPTRIVRCLPAPARPAEWWTEGVAVRFCAMRLSIQPALAGIKHLNRLEQVMARREWQTPEIAEGLMESTDGRVIEATATNLIVDRGDDLCIPNTEDCGVDGVMQTWLLERANAMGATVERDTLRRDDLPGDRGGVMLTNSLIGLWPVHSIAGMPLPLSPWVARLQTEIARAKTALMPAVTGA</sequence>
<evidence type="ECO:0000256" key="8">
    <source>
        <dbReference type="ARBA" id="ARBA00035676"/>
    </source>
</evidence>
<comment type="catalytic activity">
    <reaction evidence="9">
        <text>4-amino-4-deoxychorismate = 4-aminobenzoate + pyruvate + H(+)</text>
        <dbReference type="Rhea" id="RHEA:16201"/>
        <dbReference type="ChEBI" id="CHEBI:15361"/>
        <dbReference type="ChEBI" id="CHEBI:15378"/>
        <dbReference type="ChEBI" id="CHEBI:17836"/>
        <dbReference type="ChEBI" id="CHEBI:58406"/>
        <dbReference type="EC" id="4.1.3.38"/>
    </reaction>
</comment>
<dbReference type="AlphaFoldDB" id="A0A4Q8CZR5"/>
<name>A0A4Q8CZR5_9GAMM</name>
<proteinExistence type="inferred from homology"/>
<dbReference type="InterPro" id="IPR043132">
    <property type="entry name" value="BCAT-like_C"/>
</dbReference>
<dbReference type="Proteomes" id="UP000292298">
    <property type="component" value="Unassembled WGS sequence"/>
</dbReference>
<evidence type="ECO:0000256" key="10">
    <source>
        <dbReference type="NCBIfam" id="TIGR03461"/>
    </source>
</evidence>
<evidence type="ECO:0000313" key="11">
    <source>
        <dbReference type="EMBL" id="RZU98531.1"/>
    </source>
</evidence>
<evidence type="ECO:0000256" key="7">
    <source>
        <dbReference type="ARBA" id="ARBA00035633"/>
    </source>
</evidence>
<evidence type="ECO:0000256" key="9">
    <source>
        <dbReference type="ARBA" id="ARBA00049529"/>
    </source>
</evidence>
<evidence type="ECO:0000256" key="5">
    <source>
        <dbReference type="ARBA" id="ARBA00022909"/>
    </source>
</evidence>
<keyword evidence="12" id="KW-1185">Reference proteome</keyword>
<dbReference type="Pfam" id="PF01063">
    <property type="entry name" value="Aminotran_4"/>
    <property type="match status" value="1"/>
</dbReference>
<reference evidence="11 12" key="1">
    <citation type="submission" date="2019-02" db="EMBL/GenBank/DDBJ databases">
        <title>Genomic Encyclopedia of Type Strains, Phase IV (KMG-IV): sequencing the most valuable type-strain genomes for metagenomic binning, comparative biology and taxonomic classification.</title>
        <authorList>
            <person name="Goeker M."/>
        </authorList>
    </citation>
    <scope>NUCLEOTIDE SEQUENCE [LARGE SCALE GENOMIC DNA]</scope>
    <source>
        <strain evidence="11 12">DSM 21056</strain>
    </source>
</reference>
<evidence type="ECO:0000256" key="6">
    <source>
        <dbReference type="ARBA" id="ARBA00023239"/>
    </source>
</evidence>
<dbReference type="RefSeq" id="WP_130502827.1">
    <property type="nucleotide sequence ID" value="NZ_SHLI01000001.1"/>
</dbReference>
<dbReference type="EC" id="4.1.3.38" evidence="8 10"/>
<dbReference type="InterPro" id="IPR036038">
    <property type="entry name" value="Aminotransferase-like"/>
</dbReference>
<evidence type="ECO:0000256" key="3">
    <source>
        <dbReference type="ARBA" id="ARBA00011738"/>
    </source>
</evidence>
<dbReference type="NCBIfam" id="TIGR03461">
    <property type="entry name" value="pabC_Proteo"/>
    <property type="match status" value="1"/>
</dbReference>
<dbReference type="GO" id="GO:0046656">
    <property type="term" value="P:folic acid biosynthetic process"/>
    <property type="evidence" value="ECO:0007669"/>
    <property type="project" value="UniProtKB-KW"/>
</dbReference>
<dbReference type="GO" id="GO:0008696">
    <property type="term" value="F:4-amino-4-deoxychorismate lyase activity"/>
    <property type="evidence" value="ECO:0007669"/>
    <property type="project" value="UniProtKB-UniRule"/>
</dbReference>
<gene>
    <name evidence="11" type="ORF">EV698_0779</name>
</gene>
<keyword evidence="5" id="KW-0289">Folate biosynthesis</keyword>
<dbReference type="InterPro" id="IPR001544">
    <property type="entry name" value="Aminotrans_IV"/>
</dbReference>
<dbReference type="PANTHER" id="PTHR42743:SF2">
    <property type="entry name" value="AMINODEOXYCHORISMATE LYASE"/>
    <property type="match status" value="1"/>
</dbReference>
<comment type="subunit">
    <text evidence="3">Homodimer.</text>
</comment>
<evidence type="ECO:0000313" key="12">
    <source>
        <dbReference type="Proteomes" id="UP000292298"/>
    </source>
</evidence>